<dbReference type="PANTHER" id="PTHR43595">
    <property type="entry name" value="37S RIBOSOMAL PROTEIN S26, MITOCHONDRIAL"/>
    <property type="match status" value="1"/>
</dbReference>
<dbReference type="GO" id="GO:0004784">
    <property type="term" value="F:superoxide dismutase activity"/>
    <property type="evidence" value="ECO:0007669"/>
    <property type="project" value="UniProtKB-EC"/>
</dbReference>
<dbReference type="Gene3D" id="1.10.287.990">
    <property type="entry name" value="Fe,Mn superoxide dismutase (SOD) domain"/>
    <property type="match status" value="1"/>
</dbReference>
<dbReference type="EC" id="1.15.1.1" evidence="2 6"/>
<dbReference type="InterPro" id="IPR019831">
    <property type="entry name" value="Mn/Fe_SOD_N"/>
</dbReference>
<feature type="binding site" evidence="5">
    <location>
        <position position="164"/>
    </location>
    <ligand>
        <name>Mn(2+)</name>
        <dbReference type="ChEBI" id="CHEBI:29035"/>
    </ligand>
</feature>
<feature type="binding site" evidence="5">
    <location>
        <position position="73"/>
    </location>
    <ligand>
        <name>Mn(2+)</name>
        <dbReference type="ChEBI" id="CHEBI:29035"/>
    </ligand>
</feature>
<sequence>MPGLNYQYTDLMPSMNPQTIEEHYAKIHLRFADNLNIAVKGTPMEAQSIEEILSSPDMENNFLRNNAGGYYNHNLFWDIVSPQGGGEPTGNIAGLIRRDFGSFEQFKTQFSNKAKGIFGSGWVWVILKKNGSISITTTPNEDNPLMVGNPEQGFPLFNLDMWEHAYYLQHKNNKQGYIDDFFKMIDWKKVNYRLDLSRF</sequence>
<dbReference type="InterPro" id="IPR036324">
    <property type="entry name" value="Mn/Fe_SOD_N_sf"/>
</dbReference>
<comment type="caution">
    <text evidence="9">The sequence shown here is derived from an EMBL/GenBank/DDBJ whole genome shotgun (WGS) entry which is preliminary data.</text>
</comment>
<dbReference type="InterPro" id="IPR036314">
    <property type="entry name" value="SOD_C_sf"/>
</dbReference>
<dbReference type="InterPro" id="IPR001189">
    <property type="entry name" value="Mn/Fe_SOD"/>
</dbReference>
<dbReference type="SUPFAM" id="SSF46609">
    <property type="entry name" value="Fe,Mn superoxide dismutase (SOD), N-terminal domain"/>
    <property type="match status" value="1"/>
</dbReference>
<protein>
    <recommendedName>
        <fullName evidence="2 6">Superoxide dismutase</fullName>
        <ecNumber evidence="2 6">1.15.1.1</ecNumber>
    </recommendedName>
</protein>
<accession>A0A2M9R8B6</accession>
<gene>
    <name evidence="9" type="ORF">CDL10_05455</name>
</gene>
<comment type="catalytic activity">
    <reaction evidence="6">
        <text>2 superoxide + 2 H(+) = H2O2 + O2</text>
        <dbReference type="Rhea" id="RHEA:20696"/>
        <dbReference type="ChEBI" id="CHEBI:15378"/>
        <dbReference type="ChEBI" id="CHEBI:15379"/>
        <dbReference type="ChEBI" id="CHEBI:16240"/>
        <dbReference type="ChEBI" id="CHEBI:18421"/>
        <dbReference type="EC" id="1.15.1.1"/>
    </reaction>
</comment>
<organism evidence="9 10">
    <name type="scientific">Avrilella dinanensis</name>
    <dbReference type="NCBI Taxonomy" id="2008672"/>
    <lineage>
        <taxon>Bacteria</taxon>
        <taxon>Pseudomonadati</taxon>
        <taxon>Bacteroidota</taxon>
        <taxon>Flavobacteriia</taxon>
        <taxon>Flavobacteriales</taxon>
        <taxon>Flavobacteriaceae</taxon>
        <taxon>Avrilella</taxon>
    </lineage>
</organism>
<evidence type="ECO:0000256" key="3">
    <source>
        <dbReference type="ARBA" id="ARBA00022723"/>
    </source>
</evidence>
<feature type="domain" description="Manganese/iron superoxide dismutase N-terminal" evidence="7">
    <location>
        <begin position="1"/>
        <end position="80"/>
    </location>
</feature>
<comment type="function">
    <text evidence="6">Destroys radicals which are normally produced within the cells and which are toxic to biological systems.</text>
</comment>
<evidence type="ECO:0000313" key="10">
    <source>
        <dbReference type="Proteomes" id="UP000231960"/>
    </source>
</evidence>
<dbReference type="Gene3D" id="3.55.40.20">
    <property type="entry name" value="Iron/manganese superoxide dismutase, C-terminal domain"/>
    <property type="match status" value="1"/>
</dbReference>
<dbReference type="AlphaFoldDB" id="A0A2M9R8B6"/>
<comment type="similarity">
    <text evidence="1 6">Belongs to the iron/manganese superoxide dismutase family.</text>
</comment>
<reference evidence="9 10" key="1">
    <citation type="submission" date="2017-06" db="EMBL/GenBank/DDBJ databases">
        <title>Description of Avrilella dinanensis gen. nov. sp. nov.</title>
        <authorList>
            <person name="Leyer C."/>
            <person name="Sassi M."/>
            <person name="Minet J."/>
            <person name="Kayal S."/>
            <person name="Cattoir V."/>
        </authorList>
    </citation>
    <scope>NUCLEOTIDE SEQUENCE [LARGE SCALE GENOMIC DNA]</scope>
    <source>
        <strain evidence="9 10">UR159</strain>
    </source>
</reference>
<keyword evidence="4 6" id="KW-0560">Oxidoreductase</keyword>
<evidence type="ECO:0000259" key="7">
    <source>
        <dbReference type="Pfam" id="PF00081"/>
    </source>
</evidence>
<dbReference type="PRINTS" id="PR01703">
    <property type="entry name" value="MNSODISMTASE"/>
</dbReference>
<dbReference type="PANTHER" id="PTHR43595:SF2">
    <property type="entry name" value="SMALL RIBOSOMAL SUBUNIT PROTEIN MS42"/>
    <property type="match status" value="1"/>
</dbReference>
<dbReference type="Pfam" id="PF00081">
    <property type="entry name" value="Sod_Fe_N"/>
    <property type="match status" value="1"/>
</dbReference>
<name>A0A2M9R8B6_9FLAO</name>
<evidence type="ECO:0000313" key="9">
    <source>
        <dbReference type="EMBL" id="PJR05094.1"/>
    </source>
</evidence>
<dbReference type="Pfam" id="PF02777">
    <property type="entry name" value="Sod_Fe_C"/>
    <property type="match status" value="1"/>
</dbReference>
<evidence type="ECO:0000256" key="2">
    <source>
        <dbReference type="ARBA" id="ARBA00012682"/>
    </source>
</evidence>
<keyword evidence="3 5" id="KW-0479">Metal-binding</keyword>
<dbReference type="PIRSF" id="PIRSF000349">
    <property type="entry name" value="SODismutase"/>
    <property type="match status" value="1"/>
</dbReference>
<dbReference type="GO" id="GO:0046872">
    <property type="term" value="F:metal ion binding"/>
    <property type="evidence" value="ECO:0007669"/>
    <property type="project" value="UniProtKB-KW"/>
</dbReference>
<proteinExistence type="inferred from homology"/>
<dbReference type="GO" id="GO:0005737">
    <property type="term" value="C:cytoplasm"/>
    <property type="evidence" value="ECO:0007669"/>
    <property type="project" value="TreeGrafter"/>
</dbReference>
<evidence type="ECO:0000256" key="4">
    <source>
        <dbReference type="ARBA" id="ARBA00023002"/>
    </source>
</evidence>
<feature type="binding site" evidence="5">
    <location>
        <position position="160"/>
    </location>
    <ligand>
        <name>Mn(2+)</name>
        <dbReference type="ChEBI" id="CHEBI:29035"/>
    </ligand>
</feature>
<evidence type="ECO:0000256" key="6">
    <source>
        <dbReference type="RuleBase" id="RU000414"/>
    </source>
</evidence>
<dbReference type="EMBL" id="NIPO01000001">
    <property type="protein sequence ID" value="PJR05094.1"/>
    <property type="molecule type" value="Genomic_DNA"/>
</dbReference>
<dbReference type="InterPro" id="IPR019833">
    <property type="entry name" value="Mn/Fe_SOD_BS"/>
</dbReference>
<feature type="domain" description="Manganese/iron superoxide dismutase C-terminal" evidence="8">
    <location>
        <begin position="88"/>
        <end position="192"/>
    </location>
</feature>
<dbReference type="InterPro" id="IPR019832">
    <property type="entry name" value="Mn/Fe_SOD_C"/>
</dbReference>
<feature type="binding site" evidence="5">
    <location>
        <position position="23"/>
    </location>
    <ligand>
        <name>Mn(2+)</name>
        <dbReference type="ChEBI" id="CHEBI:29035"/>
    </ligand>
</feature>
<dbReference type="PROSITE" id="PS00088">
    <property type="entry name" value="SOD_MN"/>
    <property type="match status" value="1"/>
</dbReference>
<evidence type="ECO:0000256" key="5">
    <source>
        <dbReference type="PIRSR" id="PIRSR000349-1"/>
    </source>
</evidence>
<dbReference type="Proteomes" id="UP000231960">
    <property type="component" value="Unassembled WGS sequence"/>
</dbReference>
<dbReference type="SUPFAM" id="SSF54719">
    <property type="entry name" value="Fe,Mn superoxide dismutase (SOD), C-terminal domain"/>
    <property type="match status" value="1"/>
</dbReference>
<keyword evidence="10" id="KW-1185">Reference proteome</keyword>
<evidence type="ECO:0000259" key="8">
    <source>
        <dbReference type="Pfam" id="PF02777"/>
    </source>
</evidence>
<dbReference type="OrthoDB" id="9803125at2"/>
<evidence type="ECO:0000256" key="1">
    <source>
        <dbReference type="ARBA" id="ARBA00008714"/>
    </source>
</evidence>